<evidence type="ECO:0000259" key="1">
    <source>
        <dbReference type="Pfam" id="PF12728"/>
    </source>
</evidence>
<dbReference type="Pfam" id="PF12728">
    <property type="entry name" value="HTH_17"/>
    <property type="match status" value="1"/>
</dbReference>
<dbReference type="RefSeq" id="WP_188973747.1">
    <property type="nucleotide sequence ID" value="NZ_BMKW01000030.1"/>
</dbReference>
<keyword evidence="3" id="KW-1185">Reference proteome</keyword>
<protein>
    <recommendedName>
        <fullName evidence="1">Helix-turn-helix domain-containing protein</fullName>
    </recommendedName>
</protein>
<reference evidence="2" key="2">
    <citation type="submission" date="2020-09" db="EMBL/GenBank/DDBJ databases">
        <authorList>
            <person name="Sun Q."/>
            <person name="Zhou Y."/>
        </authorList>
    </citation>
    <scope>NUCLEOTIDE SEQUENCE</scope>
    <source>
        <strain evidence="2">CGMCC 1.3617</strain>
    </source>
</reference>
<accession>A0A917L7C7</accession>
<evidence type="ECO:0000313" key="3">
    <source>
        <dbReference type="Proteomes" id="UP000661507"/>
    </source>
</evidence>
<dbReference type="InterPro" id="IPR010093">
    <property type="entry name" value="SinI_DNA-bd"/>
</dbReference>
<feature type="domain" description="Helix-turn-helix" evidence="1">
    <location>
        <begin position="19"/>
        <end position="69"/>
    </location>
</feature>
<reference evidence="2" key="1">
    <citation type="journal article" date="2014" name="Int. J. Syst. Evol. Microbiol.">
        <title>Complete genome sequence of Corynebacterium casei LMG S-19264T (=DSM 44701T), isolated from a smear-ripened cheese.</title>
        <authorList>
            <consortium name="US DOE Joint Genome Institute (JGI-PGF)"/>
            <person name="Walter F."/>
            <person name="Albersmeier A."/>
            <person name="Kalinowski J."/>
            <person name="Ruckert C."/>
        </authorList>
    </citation>
    <scope>NUCLEOTIDE SEQUENCE</scope>
    <source>
        <strain evidence="2">CGMCC 1.3617</strain>
    </source>
</reference>
<dbReference type="InterPro" id="IPR041657">
    <property type="entry name" value="HTH_17"/>
</dbReference>
<proteinExistence type="predicted"/>
<dbReference type="InterPro" id="IPR009061">
    <property type="entry name" value="DNA-bd_dom_put_sf"/>
</dbReference>
<dbReference type="EMBL" id="BMKW01000030">
    <property type="protein sequence ID" value="GGJ44032.1"/>
    <property type="molecule type" value="Genomic_DNA"/>
</dbReference>
<dbReference type="AlphaFoldDB" id="A0A917L7C7"/>
<evidence type="ECO:0000313" key="2">
    <source>
        <dbReference type="EMBL" id="GGJ44032.1"/>
    </source>
</evidence>
<comment type="caution">
    <text evidence="2">The sequence shown here is derived from an EMBL/GenBank/DDBJ whole genome shotgun (WGS) entry which is preliminary data.</text>
</comment>
<sequence length="76" mass="8435">MTASTPPRRGAPARPPAKLLTIRQTAEILSVCDKTVRRLIAAEVLRALRVGRSLRVSEADLQVYLARCREGDTHVR</sequence>
<dbReference type="Proteomes" id="UP000661507">
    <property type="component" value="Unassembled WGS sequence"/>
</dbReference>
<dbReference type="SUPFAM" id="SSF46955">
    <property type="entry name" value="Putative DNA-binding domain"/>
    <property type="match status" value="1"/>
</dbReference>
<gene>
    <name evidence="2" type="ORF">GCM10011320_59460</name>
</gene>
<dbReference type="NCBIfam" id="TIGR01764">
    <property type="entry name" value="excise"/>
    <property type="match status" value="1"/>
</dbReference>
<name>A0A917L7C7_9PROT</name>
<dbReference type="GO" id="GO:0003677">
    <property type="term" value="F:DNA binding"/>
    <property type="evidence" value="ECO:0007669"/>
    <property type="project" value="InterPro"/>
</dbReference>
<organism evidence="2 3">
    <name type="scientific">Neoroseomonas lacus</name>
    <dbReference type="NCBI Taxonomy" id="287609"/>
    <lineage>
        <taxon>Bacteria</taxon>
        <taxon>Pseudomonadati</taxon>
        <taxon>Pseudomonadota</taxon>
        <taxon>Alphaproteobacteria</taxon>
        <taxon>Acetobacterales</taxon>
        <taxon>Acetobacteraceae</taxon>
        <taxon>Neoroseomonas</taxon>
    </lineage>
</organism>